<dbReference type="SUPFAM" id="SSF48371">
    <property type="entry name" value="ARM repeat"/>
    <property type="match status" value="1"/>
</dbReference>
<dbReference type="STRING" id="1198029.A0A1U7LHR1"/>
<keyword evidence="2" id="KW-1185">Reference proteome</keyword>
<dbReference type="Proteomes" id="UP000186594">
    <property type="component" value="Unassembled WGS sequence"/>
</dbReference>
<reference evidence="1 2" key="1">
    <citation type="submission" date="2016-04" db="EMBL/GenBank/DDBJ databases">
        <title>Evolutionary innovation and constraint leading to complex multicellularity in the Ascomycota.</title>
        <authorList>
            <person name="Cisse O."/>
            <person name="Nguyen A."/>
            <person name="Hewitt D.A."/>
            <person name="Jedd G."/>
            <person name="Stajich J.E."/>
        </authorList>
    </citation>
    <scope>NUCLEOTIDE SEQUENCE [LARGE SCALE GENOMIC DNA]</scope>
    <source>
        <strain evidence="1 2">DAH-3</strain>
    </source>
</reference>
<dbReference type="AlphaFoldDB" id="A0A1U7LHR1"/>
<dbReference type="InterPro" id="IPR016024">
    <property type="entry name" value="ARM-type_fold"/>
</dbReference>
<accession>A0A1U7LHR1</accession>
<gene>
    <name evidence="1" type="ORF">NEOLI_005511</name>
</gene>
<dbReference type="EMBL" id="LXFE01003864">
    <property type="protein sequence ID" value="OLL22133.1"/>
    <property type="molecule type" value="Genomic_DNA"/>
</dbReference>
<evidence type="ECO:0000313" key="2">
    <source>
        <dbReference type="Proteomes" id="UP000186594"/>
    </source>
</evidence>
<evidence type="ECO:0000313" key="1">
    <source>
        <dbReference type="EMBL" id="OLL22133.1"/>
    </source>
</evidence>
<proteinExistence type="predicted"/>
<dbReference type="OMA" id="LMYQVCV"/>
<protein>
    <submittedName>
        <fullName evidence="1">Transformation/transcription domain-associated protein</fullName>
    </submittedName>
</protein>
<organism evidence="1 2">
    <name type="scientific">Neolecta irregularis (strain DAH-3)</name>
    <dbReference type="NCBI Taxonomy" id="1198029"/>
    <lineage>
        <taxon>Eukaryota</taxon>
        <taxon>Fungi</taxon>
        <taxon>Dikarya</taxon>
        <taxon>Ascomycota</taxon>
        <taxon>Taphrinomycotina</taxon>
        <taxon>Neolectales</taxon>
        <taxon>Neolectaceae</taxon>
        <taxon>Neolecta</taxon>
    </lineage>
</organism>
<comment type="caution">
    <text evidence="1">The sequence shown here is derived from an EMBL/GenBank/DDBJ whole genome shotgun (WGS) entry which is preliminary data.</text>
</comment>
<dbReference type="OrthoDB" id="5570127at2759"/>
<sequence>MAALIALRDSSDHKQKTAAAAELRDNLDALITPDAFQPLVDCLESLLLHTPPVFVNVSPQQARLCAPYADLQKLRYTLLEIIHRLPLTDVLKPHVKQILQLMNKVIRTDNEDNAMLCLKVIIDLHKHFKSLVEDQVQPFLDLVQDIYRNMPQTVRESFDPLAVPFFSSPAEIQAPNPPSFQSPKATSPNPTGDSAEVALRNLSRGMASFKTLTECPIIVVLLFQNYRQCVAKNLLAFTLLIIEVVPVRLHTHDIDAQAATIPPG</sequence>
<name>A0A1U7LHR1_NEOID</name>